<dbReference type="EMBL" id="BSBI01000009">
    <property type="protein sequence ID" value="GLF96851.1"/>
    <property type="molecule type" value="Genomic_DNA"/>
</dbReference>
<evidence type="ECO:0000313" key="2">
    <source>
        <dbReference type="EMBL" id="GLF96851.1"/>
    </source>
</evidence>
<comment type="caution">
    <text evidence="2">The sequence shown here is derived from an EMBL/GenBank/DDBJ whole genome shotgun (WGS) entry which is preliminary data.</text>
</comment>
<organism evidence="2 3">
    <name type="scientific">Streptomyces yaizuensis</name>
    <dbReference type="NCBI Taxonomy" id="2989713"/>
    <lineage>
        <taxon>Bacteria</taxon>
        <taxon>Bacillati</taxon>
        <taxon>Actinomycetota</taxon>
        <taxon>Actinomycetes</taxon>
        <taxon>Kitasatosporales</taxon>
        <taxon>Streptomycetaceae</taxon>
        <taxon>Streptomyces</taxon>
    </lineage>
</organism>
<dbReference type="Proteomes" id="UP001291653">
    <property type="component" value="Unassembled WGS sequence"/>
</dbReference>
<reference evidence="2 3" key="1">
    <citation type="submission" date="2022-10" db="EMBL/GenBank/DDBJ databases">
        <title>Draft genome sequence of Streptomyces sp. YSPA8.</title>
        <authorList>
            <person name="Moriuchi R."/>
            <person name="Dohra H."/>
            <person name="Yamamura H."/>
            <person name="Kodani S."/>
        </authorList>
    </citation>
    <scope>NUCLEOTIDE SEQUENCE [LARGE SCALE GENOMIC DNA]</scope>
    <source>
        <strain evidence="2 3">YSPA8</strain>
    </source>
</reference>
<evidence type="ECO:0000256" key="1">
    <source>
        <dbReference type="SAM" id="MobiDB-lite"/>
    </source>
</evidence>
<name>A0ABQ5P2N0_9ACTN</name>
<keyword evidence="3" id="KW-1185">Reference proteome</keyword>
<sequence>MPDPVAARREGRGLAGGGGEAGDRLVAALRARPASEGDRTALRRAMDRAPGHGTADGARSTPSRR</sequence>
<dbReference type="Gene3D" id="1.10.357.10">
    <property type="entry name" value="Tetracycline Repressor, domain 2"/>
    <property type="match status" value="1"/>
</dbReference>
<gene>
    <name evidence="2" type="ORF">SYYSPA8_21160</name>
</gene>
<dbReference type="RefSeq" id="WP_323448874.1">
    <property type="nucleotide sequence ID" value="NZ_BSBI01000009.1"/>
</dbReference>
<feature type="compositionally biased region" description="Basic and acidic residues" evidence="1">
    <location>
        <begin position="33"/>
        <end position="50"/>
    </location>
</feature>
<proteinExistence type="predicted"/>
<accession>A0ABQ5P2N0</accession>
<protein>
    <submittedName>
        <fullName evidence="2">Uncharacterized protein</fullName>
    </submittedName>
</protein>
<feature type="compositionally biased region" description="Basic and acidic residues" evidence="1">
    <location>
        <begin position="1"/>
        <end position="12"/>
    </location>
</feature>
<evidence type="ECO:0000313" key="3">
    <source>
        <dbReference type="Proteomes" id="UP001291653"/>
    </source>
</evidence>
<feature type="region of interest" description="Disordered" evidence="1">
    <location>
        <begin position="1"/>
        <end position="65"/>
    </location>
</feature>